<dbReference type="GeneID" id="60255560"/>
<evidence type="ECO:0000313" key="1">
    <source>
        <dbReference type="EMBL" id="PWK10111.1"/>
    </source>
</evidence>
<protein>
    <submittedName>
        <fullName evidence="1">5-methylcytosine-specific restriction enzyme subunit McrC</fullName>
    </submittedName>
</protein>
<dbReference type="EMBL" id="QGGM01000010">
    <property type="protein sequence ID" value="PWK10111.1"/>
    <property type="molecule type" value="Genomic_DNA"/>
</dbReference>
<dbReference type="AlphaFoldDB" id="A0A2V1ZQW0"/>
<sequence length="435" mass="50507">MSKLIRSNHLGTVSEHKQIDFAYEEVEVSDIFFQDNEKNERCVQVVYGRESLSLKMSYFIGADWLVKNQQAIYVAPKINKGLQEIDYLGMLQSCLTHGDIAKNTKDLYHIKLNEPFIEIDQQMDLLTPLLIMQFLQTLKILVKKGLKQSYYKVERNLNSRIKGKVLIAQNIKKNIVRNRVTNTFCSYEEFGFDSIENRVLKHTLSFVRRYLSQYPEYLGSMKCLIDYCTPAFERVSDEVNLHELKAVKRNSFYKEYQEALKLSKIILKRFGYHISEIDNSSVEQISVPPFWIDMSKLFELYVLGLLKDKYGDRILFQAKGSYGYPDYLLIDDMQPLIIDAKYRPTYQQDKNLSYIIDDIKQISGYARDMGILDKLGYHTVEEQSSKVVSCVVIYTDQNEGDKLPNCLTAGKSIEGFTKFYKVPISVPVLKNKIAE</sequence>
<comment type="caution">
    <text evidence="1">The sequence shown here is derived from an EMBL/GenBank/DDBJ whole genome shotgun (WGS) entry which is preliminary data.</text>
</comment>
<proteinExistence type="predicted"/>
<dbReference type="InterPro" id="IPR019292">
    <property type="entry name" value="McrC"/>
</dbReference>
<name>A0A2V1ZQW0_PSYIM</name>
<keyword evidence="2" id="KW-1185">Reference proteome</keyword>
<dbReference type="PANTHER" id="PTHR38733:SF1">
    <property type="entry name" value="TYPE IV METHYL-DIRECTED RESTRICTION ENZYME ECOKMCRBC"/>
    <property type="match status" value="1"/>
</dbReference>
<reference evidence="1 2" key="1">
    <citation type="submission" date="2018-05" db="EMBL/GenBank/DDBJ databases">
        <title>Genomic Encyclopedia of Type Strains, Phase IV (KMG-IV): sequencing the most valuable type-strain genomes for metagenomic binning, comparative biology and taxonomic classification.</title>
        <authorList>
            <person name="Goeker M."/>
        </authorList>
    </citation>
    <scope>NUCLEOTIDE SEQUENCE [LARGE SCALE GENOMIC DNA]</scope>
    <source>
        <strain evidence="1 2">DSM 7229</strain>
    </source>
</reference>
<dbReference type="Proteomes" id="UP000245655">
    <property type="component" value="Unassembled WGS sequence"/>
</dbReference>
<dbReference type="PANTHER" id="PTHR38733">
    <property type="entry name" value="PROTEIN MCRC"/>
    <property type="match status" value="1"/>
</dbReference>
<evidence type="ECO:0000313" key="2">
    <source>
        <dbReference type="Proteomes" id="UP000245655"/>
    </source>
</evidence>
<accession>A0A2V1ZQW0</accession>
<dbReference type="Pfam" id="PF10117">
    <property type="entry name" value="McrBC"/>
    <property type="match status" value="1"/>
</dbReference>
<gene>
    <name evidence="1" type="ORF">C8D84_11020</name>
</gene>
<organism evidence="1 2">
    <name type="scientific">Psychrobacter immobilis</name>
    <dbReference type="NCBI Taxonomy" id="498"/>
    <lineage>
        <taxon>Bacteria</taxon>
        <taxon>Pseudomonadati</taxon>
        <taxon>Pseudomonadota</taxon>
        <taxon>Gammaproteobacteria</taxon>
        <taxon>Moraxellales</taxon>
        <taxon>Moraxellaceae</taxon>
        <taxon>Psychrobacter</taxon>
    </lineage>
</organism>
<dbReference type="RefSeq" id="WP_109591587.1">
    <property type="nucleotide sequence ID" value="NZ_CAJGZY010000004.1"/>
</dbReference>